<organism evidence="1">
    <name type="scientific">marine sediment metagenome</name>
    <dbReference type="NCBI Taxonomy" id="412755"/>
    <lineage>
        <taxon>unclassified sequences</taxon>
        <taxon>metagenomes</taxon>
        <taxon>ecological metagenomes</taxon>
    </lineage>
</organism>
<name>A0A0F9VFP1_9ZZZZ</name>
<comment type="caution">
    <text evidence="1">The sequence shown here is derived from an EMBL/GenBank/DDBJ whole genome shotgun (WGS) entry which is preliminary data.</text>
</comment>
<evidence type="ECO:0008006" key="2">
    <source>
        <dbReference type="Google" id="ProtNLM"/>
    </source>
</evidence>
<sequence length="121" mass="14053">MKYLLETDTTVIIEHLMGRTDVKLTPMDENYFKPSLGRPLKAVQVFCNAFCEITGEVGDRISKRAFRERYRAYLETQDSRFGLKTNAKIGREAKKYCGLETKVARYEGKPQRCFVGVKFRE</sequence>
<dbReference type="AlphaFoldDB" id="A0A0F9VFP1"/>
<evidence type="ECO:0000313" key="1">
    <source>
        <dbReference type="EMBL" id="KKN72381.1"/>
    </source>
</evidence>
<gene>
    <name evidence="1" type="ORF">LCGC14_0410920</name>
</gene>
<accession>A0A0F9VFP1</accession>
<proteinExistence type="predicted"/>
<dbReference type="EMBL" id="LAZR01000363">
    <property type="protein sequence ID" value="KKN72381.1"/>
    <property type="molecule type" value="Genomic_DNA"/>
</dbReference>
<protein>
    <recommendedName>
        <fullName evidence="2">DNA primase/nucleoside triphosphatase C-terminal domain-containing protein</fullName>
    </recommendedName>
</protein>
<reference evidence="1" key="1">
    <citation type="journal article" date="2015" name="Nature">
        <title>Complex archaea that bridge the gap between prokaryotes and eukaryotes.</title>
        <authorList>
            <person name="Spang A."/>
            <person name="Saw J.H."/>
            <person name="Jorgensen S.L."/>
            <person name="Zaremba-Niedzwiedzka K."/>
            <person name="Martijn J."/>
            <person name="Lind A.E."/>
            <person name="van Eijk R."/>
            <person name="Schleper C."/>
            <person name="Guy L."/>
            <person name="Ettema T.J."/>
        </authorList>
    </citation>
    <scope>NUCLEOTIDE SEQUENCE</scope>
</reference>